<dbReference type="RefSeq" id="WP_246717753.1">
    <property type="nucleotide sequence ID" value="NZ_JACIFV010000006.1"/>
</dbReference>
<dbReference type="AlphaFoldDB" id="A0A7W6MG59"/>
<evidence type="ECO:0000313" key="2">
    <source>
        <dbReference type="EMBL" id="MBB4192130.1"/>
    </source>
</evidence>
<name>A0A7W6MG59_9HYPH</name>
<comment type="caution">
    <text evidence="2">The sequence shown here is derived from an EMBL/GenBank/DDBJ whole genome shotgun (WGS) entry which is preliminary data.</text>
</comment>
<dbReference type="Proteomes" id="UP000524492">
    <property type="component" value="Unassembled WGS sequence"/>
</dbReference>
<feature type="region of interest" description="Disordered" evidence="1">
    <location>
        <begin position="114"/>
        <end position="175"/>
    </location>
</feature>
<feature type="compositionally biased region" description="Basic and acidic residues" evidence="1">
    <location>
        <begin position="147"/>
        <end position="175"/>
    </location>
</feature>
<organism evidence="2 3">
    <name type="scientific">Rhizobium aethiopicum</name>
    <dbReference type="NCBI Taxonomy" id="1138170"/>
    <lineage>
        <taxon>Bacteria</taxon>
        <taxon>Pseudomonadati</taxon>
        <taxon>Pseudomonadota</taxon>
        <taxon>Alphaproteobacteria</taxon>
        <taxon>Hyphomicrobiales</taxon>
        <taxon>Rhizobiaceae</taxon>
        <taxon>Rhizobium/Agrobacterium group</taxon>
        <taxon>Rhizobium</taxon>
    </lineage>
</organism>
<protein>
    <submittedName>
        <fullName evidence="2">Uncharacterized protein</fullName>
    </submittedName>
</protein>
<reference evidence="2 3" key="1">
    <citation type="submission" date="2020-08" db="EMBL/GenBank/DDBJ databases">
        <title>Genomic Encyclopedia of Type Strains, Phase IV (KMG-V): Genome sequencing to study the core and pangenomes of soil and plant-associated prokaryotes.</title>
        <authorList>
            <person name="Whitman W."/>
        </authorList>
    </citation>
    <scope>NUCLEOTIDE SEQUENCE [LARGE SCALE GENOMIC DNA]</scope>
    <source>
        <strain evidence="2 3">SEMIA 4074</strain>
    </source>
</reference>
<sequence>MRYFPEIHNPASPNIGFCRIYTTFASLLDKQEAGRESASRANGSHDFMKKGGIQMSRHNNAKLLTASDRHDFSANAKRPDGNPSAKELIAHAVAARTDLAVPAEEARAVEELREAKNPRHRFTKRRSTEADDKSLAVRDLPTMGELEQARTDHSRKIATRDAERRAEEPDEKAGE</sequence>
<evidence type="ECO:0000313" key="3">
    <source>
        <dbReference type="Proteomes" id="UP000524492"/>
    </source>
</evidence>
<dbReference type="EMBL" id="JACIFV010000006">
    <property type="protein sequence ID" value="MBB4192130.1"/>
    <property type="molecule type" value="Genomic_DNA"/>
</dbReference>
<keyword evidence="3" id="KW-1185">Reference proteome</keyword>
<evidence type="ECO:0000256" key="1">
    <source>
        <dbReference type="SAM" id="MobiDB-lite"/>
    </source>
</evidence>
<accession>A0A7W6MG59</accession>
<gene>
    <name evidence="2" type="ORF">GGD53_002287</name>
</gene>
<proteinExistence type="predicted"/>
<feature type="compositionally biased region" description="Basic and acidic residues" evidence="1">
    <location>
        <begin position="126"/>
        <end position="136"/>
    </location>
</feature>